<organism evidence="1 2">
    <name type="scientific">Metarhizium anisopliae BRIP 53293</name>
    <dbReference type="NCBI Taxonomy" id="1291518"/>
    <lineage>
        <taxon>Eukaryota</taxon>
        <taxon>Fungi</taxon>
        <taxon>Dikarya</taxon>
        <taxon>Ascomycota</taxon>
        <taxon>Pezizomycotina</taxon>
        <taxon>Sordariomycetes</taxon>
        <taxon>Hypocreomycetidae</taxon>
        <taxon>Hypocreales</taxon>
        <taxon>Clavicipitaceae</taxon>
        <taxon>Metarhizium</taxon>
    </lineage>
</organism>
<name>A0A0D9NH25_METAN</name>
<gene>
    <name evidence="1" type="ORF">H634G_11595</name>
</gene>
<dbReference type="Proteomes" id="UP000054544">
    <property type="component" value="Unassembled WGS sequence"/>
</dbReference>
<reference evidence="2" key="1">
    <citation type="journal article" date="2014" name="BMC Genomics">
        <title>The genome sequence of the biocontrol fungus Metarhizium anisopliae and comparative genomics of Metarhizium species.</title>
        <authorList>
            <person name="Pattemore J.A."/>
            <person name="Hane J.K."/>
            <person name="Williams A.H."/>
            <person name="Wilson B.A."/>
            <person name="Stodart B.J."/>
            <person name="Ash G.J."/>
        </authorList>
    </citation>
    <scope>NUCLEOTIDE SEQUENCE [LARGE SCALE GENOMIC DNA]</scope>
    <source>
        <strain evidence="2">BRIP 53293</strain>
    </source>
</reference>
<dbReference type="AlphaFoldDB" id="A0A0D9NH25"/>
<evidence type="ECO:0000313" key="2">
    <source>
        <dbReference type="Proteomes" id="UP000054544"/>
    </source>
</evidence>
<accession>A0A0D9NH25</accession>
<proteinExistence type="predicted"/>
<dbReference type="EMBL" id="KE385013">
    <property type="protein sequence ID" value="KJK73297.1"/>
    <property type="molecule type" value="Genomic_DNA"/>
</dbReference>
<keyword evidence="2" id="KW-1185">Reference proteome</keyword>
<protein>
    <submittedName>
        <fullName evidence="1">Uncharacterized protein</fullName>
    </submittedName>
</protein>
<evidence type="ECO:0000313" key="1">
    <source>
        <dbReference type="EMBL" id="KJK73297.1"/>
    </source>
</evidence>
<sequence>MRIWHDLVVKLSEERPHVMTTPNAEISISTAERIAETVRKKGQPYPTEAS</sequence>